<evidence type="ECO:0000313" key="2">
    <source>
        <dbReference type="Proteomes" id="UP000499080"/>
    </source>
</evidence>
<protein>
    <submittedName>
        <fullName evidence="1">Uncharacterized protein</fullName>
    </submittedName>
</protein>
<sequence>MLAVARPHLIINQEQRIIANYPWMMQTLRLQAENMNINWRVSSQSGPVHDIHSENGYTGVCAFENNSETSNYSTYLEDTNLIMDLNHYYTEKHNISTTLSLASVDVQNVRNMN</sequence>
<evidence type="ECO:0000313" key="1">
    <source>
        <dbReference type="EMBL" id="GBN95663.1"/>
    </source>
</evidence>
<accession>A0A4Y2T791</accession>
<comment type="caution">
    <text evidence="1">The sequence shown here is derived from an EMBL/GenBank/DDBJ whole genome shotgun (WGS) entry which is preliminary data.</text>
</comment>
<proteinExistence type="predicted"/>
<keyword evidence="2" id="KW-1185">Reference proteome</keyword>
<dbReference type="Proteomes" id="UP000499080">
    <property type="component" value="Unassembled WGS sequence"/>
</dbReference>
<gene>
    <name evidence="1" type="ORF">AVEN_195486_1</name>
</gene>
<name>A0A4Y2T791_ARAVE</name>
<dbReference type="EMBL" id="BGPR01026155">
    <property type="protein sequence ID" value="GBN95663.1"/>
    <property type="molecule type" value="Genomic_DNA"/>
</dbReference>
<reference evidence="1 2" key="1">
    <citation type="journal article" date="2019" name="Sci. Rep.">
        <title>Orb-weaving spider Araneus ventricosus genome elucidates the spidroin gene catalogue.</title>
        <authorList>
            <person name="Kono N."/>
            <person name="Nakamura H."/>
            <person name="Ohtoshi R."/>
            <person name="Moran D.A.P."/>
            <person name="Shinohara A."/>
            <person name="Yoshida Y."/>
            <person name="Fujiwara M."/>
            <person name="Mori M."/>
            <person name="Tomita M."/>
            <person name="Arakawa K."/>
        </authorList>
    </citation>
    <scope>NUCLEOTIDE SEQUENCE [LARGE SCALE GENOMIC DNA]</scope>
</reference>
<organism evidence="1 2">
    <name type="scientific">Araneus ventricosus</name>
    <name type="common">Orbweaver spider</name>
    <name type="synonym">Epeira ventricosa</name>
    <dbReference type="NCBI Taxonomy" id="182803"/>
    <lineage>
        <taxon>Eukaryota</taxon>
        <taxon>Metazoa</taxon>
        <taxon>Ecdysozoa</taxon>
        <taxon>Arthropoda</taxon>
        <taxon>Chelicerata</taxon>
        <taxon>Arachnida</taxon>
        <taxon>Araneae</taxon>
        <taxon>Araneomorphae</taxon>
        <taxon>Entelegynae</taxon>
        <taxon>Araneoidea</taxon>
        <taxon>Araneidae</taxon>
        <taxon>Araneus</taxon>
    </lineage>
</organism>
<dbReference type="AlphaFoldDB" id="A0A4Y2T791"/>